<reference evidence="1" key="1">
    <citation type="submission" date="2022-07" db="EMBL/GenBank/DDBJ databases">
        <title>Phylogenomic reconstructions and comparative analyses of Kickxellomycotina fungi.</title>
        <authorList>
            <person name="Reynolds N.K."/>
            <person name="Stajich J.E."/>
            <person name="Barry K."/>
            <person name="Grigoriev I.V."/>
            <person name="Crous P."/>
            <person name="Smith M.E."/>
        </authorList>
    </citation>
    <scope>NUCLEOTIDE SEQUENCE</scope>
    <source>
        <strain evidence="1">CBS 190363</strain>
    </source>
</reference>
<gene>
    <name evidence="1" type="ORF">IWW38_000304</name>
</gene>
<name>A0ACC1MAL1_9FUNG</name>
<evidence type="ECO:0000313" key="1">
    <source>
        <dbReference type="EMBL" id="KAJ2900929.1"/>
    </source>
</evidence>
<dbReference type="EMBL" id="JANBVB010000002">
    <property type="protein sequence ID" value="KAJ2900929.1"/>
    <property type="molecule type" value="Genomic_DNA"/>
</dbReference>
<keyword evidence="2" id="KW-1185">Reference proteome</keyword>
<dbReference type="Proteomes" id="UP001139981">
    <property type="component" value="Unassembled WGS sequence"/>
</dbReference>
<protein>
    <submittedName>
        <fullName evidence="1">Uncharacterized protein</fullName>
    </submittedName>
</protein>
<organism evidence="1 2">
    <name type="scientific">Coemansia aciculifera</name>
    <dbReference type="NCBI Taxonomy" id="417176"/>
    <lineage>
        <taxon>Eukaryota</taxon>
        <taxon>Fungi</taxon>
        <taxon>Fungi incertae sedis</taxon>
        <taxon>Zoopagomycota</taxon>
        <taxon>Kickxellomycotina</taxon>
        <taxon>Kickxellomycetes</taxon>
        <taxon>Kickxellales</taxon>
        <taxon>Kickxellaceae</taxon>
        <taxon>Coemansia</taxon>
    </lineage>
</organism>
<sequence>MKFAIATLAAFISSALAALSINNPVAGTVWKYDGSPVTISWVSSDNTVLSGTVTVQLMEGQDTNNLMPVLTIASNLAASLGQVTFTPPSNLPGSPYYAVRVTASVDGPHYSHQFQAGNPAITGSMSTTTSTTPKPATTSSTVMTTSQEQQASSTSGSSSNPSSSSSSSTKSSLVSSSSSESESNSSESDSLESKESSSKHNGVGRPAVVAAGALGAAIVVAMF</sequence>
<evidence type="ECO:0000313" key="2">
    <source>
        <dbReference type="Proteomes" id="UP001139981"/>
    </source>
</evidence>
<accession>A0ACC1MAL1</accession>
<comment type="caution">
    <text evidence="1">The sequence shown here is derived from an EMBL/GenBank/DDBJ whole genome shotgun (WGS) entry which is preliminary data.</text>
</comment>
<proteinExistence type="predicted"/>